<comment type="caution">
    <text evidence="1">The sequence shown here is derived from an EMBL/GenBank/DDBJ whole genome shotgun (WGS) entry which is preliminary data.</text>
</comment>
<keyword evidence="2" id="KW-1185">Reference proteome</keyword>
<evidence type="ECO:0000313" key="2">
    <source>
        <dbReference type="Proteomes" id="UP000003781"/>
    </source>
</evidence>
<dbReference type="EMBL" id="AAXW01000021">
    <property type="protein sequence ID" value="EAZ90737.1"/>
    <property type="molecule type" value="Genomic_DNA"/>
</dbReference>
<accession>A3IS59</accession>
<gene>
    <name evidence="1" type="ORF">CY0110_32355</name>
</gene>
<dbReference type="Proteomes" id="UP000003781">
    <property type="component" value="Unassembled WGS sequence"/>
</dbReference>
<evidence type="ECO:0000313" key="1">
    <source>
        <dbReference type="EMBL" id="EAZ90737.1"/>
    </source>
</evidence>
<dbReference type="AlphaFoldDB" id="A3IS59"/>
<reference evidence="1 2" key="1">
    <citation type="submission" date="2007-03" db="EMBL/GenBank/DDBJ databases">
        <authorList>
            <person name="Stal L."/>
            <person name="Ferriera S."/>
            <person name="Johnson J."/>
            <person name="Kravitz S."/>
            <person name="Beeson K."/>
            <person name="Sutton G."/>
            <person name="Rogers Y.-H."/>
            <person name="Friedman R."/>
            <person name="Frazier M."/>
            <person name="Venter J.C."/>
        </authorList>
    </citation>
    <scope>NUCLEOTIDE SEQUENCE [LARGE SCALE GENOMIC DNA]</scope>
    <source>
        <strain evidence="1 2">CCY0110</strain>
    </source>
</reference>
<proteinExistence type="predicted"/>
<sequence>MIIDFPLAHLRMIFKTITHMSNYEKLRDLVSECNRLEENFFDRLIQEDVPLELKMIWNEWSAARTKHRTFQGQMLGFNILDTETHNEDE</sequence>
<organism evidence="1 2">
    <name type="scientific">Crocosphaera chwakensis CCY0110</name>
    <dbReference type="NCBI Taxonomy" id="391612"/>
    <lineage>
        <taxon>Bacteria</taxon>
        <taxon>Bacillati</taxon>
        <taxon>Cyanobacteriota</taxon>
        <taxon>Cyanophyceae</taxon>
        <taxon>Oscillatoriophycideae</taxon>
        <taxon>Chroococcales</taxon>
        <taxon>Aphanothecaceae</taxon>
        <taxon>Crocosphaera</taxon>
        <taxon>Crocosphaera chwakensis</taxon>
    </lineage>
</organism>
<protein>
    <submittedName>
        <fullName evidence="1">Uncharacterized protein</fullName>
    </submittedName>
</protein>
<name>A3IS59_9CHRO</name>